<evidence type="ECO:0008006" key="2">
    <source>
        <dbReference type="Google" id="ProtNLM"/>
    </source>
</evidence>
<dbReference type="CDD" id="cd02513">
    <property type="entry name" value="CMP-NeuAc_Synthase"/>
    <property type="match status" value="1"/>
</dbReference>
<dbReference type="InterPro" id="IPR003329">
    <property type="entry name" value="Cytidylyl_trans"/>
</dbReference>
<dbReference type="InterPro" id="IPR029044">
    <property type="entry name" value="Nucleotide-diphossugar_trans"/>
</dbReference>
<organism evidence="1">
    <name type="scientific">marine metagenome</name>
    <dbReference type="NCBI Taxonomy" id="408172"/>
    <lineage>
        <taxon>unclassified sequences</taxon>
        <taxon>metagenomes</taxon>
        <taxon>ecological metagenomes</taxon>
    </lineage>
</organism>
<dbReference type="PANTHER" id="PTHR21485">
    <property type="entry name" value="HAD SUPERFAMILY MEMBERS CMAS AND KDSC"/>
    <property type="match status" value="1"/>
</dbReference>
<dbReference type="GO" id="GO:0008781">
    <property type="term" value="F:N-acylneuraminate cytidylyltransferase activity"/>
    <property type="evidence" value="ECO:0007669"/>
    <property type="project" value="TreeGrafter"/>
</dbReference>
<evidence type="ECO:0000313" key="1">
    <source>
        <dbReference type="EMBL" id="SVD81784.1"/>
    </source>
</evidence>
<accession>A0A382YEX9</accession>
<dbReference type="Gene3D" id="3.90.550.10">
    <property type="entry name" value="Spore Coat Polysaccharide Biosynthesis Protein SpsA, Chain A"/>
    <property type="match status" value="1"/>
</dbReference>
<dbReference type="EMBL" id="UINC01175254">
    <property type="protein sequence ID" value="SVD81784.1"/>
    <property type="molecule type" value="Genomic_DNA"/>
</dbReference>
<dbReference type="PANTHER" id="PTHR21485:SF3">
    <property type="entry name" value="N-ACYLNEURAMINATE CYTIDYLYLTRANSFERASE"/>
    <property type="match status" value="1"/>
</dbReference>
<protein>
    <recommendedName>
        <fullName evidence="2">Acylneuraminate cytidylyltransferase</fullName>
    </recommendedName>
</protein>
<proteinExistence type="predicted"/>
<dbReference type="Pfam" id="PF02348">
    <property type="entry name" value="CTP_transf_3"/>
    <property type="match status" value="1"/>
</dbReference>
<name>A0A382YEX9_9ZZZZ</name>
<dbReference type="AlphaFoldDB" id="A0A382YEX9"/>
<reference evidence="1" key="1">
    <citation type="submission" date="2018-05" db="EMBL/GenBank/DDBJ databases">
        <authorList>
            <person name="Lanie J.A."/>
            <person name="Ng W.-L."/>
            <person name="Kazmierczak K.M."/>
            <person name="Andrzejewski T.M."/>
            <person name="Davidsen T.M."/>
            <person name="Wayne K.J."/>
            <person name="Tettelin H."/>
            <person name="Glass J.I."/>
            <person name="Rusch D."/>
            <person name="Podicherti R."/>
            <person name="Tsui H.-C.T."/>
            <person name="Winkler M.E."/>
        </authorList>
    </citation>
    <scope>NUCLEOTIDE SEQUENCE</scope>
</reference>
<gene>
    <name evidence="1" type="ORF">METZ01_LOCUS434638</name>
</gene>
<dbReference type="SUPFAM" id="SSF53448">
    <property type="entry name" value="Nucleotide-diphospho-sugar transferases"/>
    <property type="match status" value="1"/>
</dbReference>
<dbReference type="InterPro" id="IPR050793">
    <property type="entry name" value="CMP-NeuNAc_synthase"/>
</dbReference>
<sequence length="160" mass="17739">MTDVGNKTIAIIMARGGSKGLPKKNTKPLNGKPLIAYSIEDAINSGVCDTVLVTSDDDEIIEISKKYGATVSFKRPSELAGDSIPPEPVIQHALKEHEKITSSKFDIVVYLQPTDIFRPKNVIRDCVSKLKNNPKIDTVFSAYKTHKHFWKKKAMVLTRG</sequence>